<gene>
    <name evidence="1" type="ORF">CcarbDRAFT_2045</name>
</gene>
<dbReference type="EMBL" id="ACVI01000028">
    <property type="protein sequence ID" value="EET87548.1"/>
    <property type="molecule type" value="Genomic_DNA"/>
</dbReference>
<proteinExistence type="predicted"/>
<sequence length="526" mass="62822">MNILLNFFYLDYKDKIYQESTAKLRRGKLHGIALNQFLDTLKSNDINRYFIKIEVYNNYNYLLCSFTPLIIKEKVTTQIMSYKNNESGIVSITWKQDGNIHRETMILKLYNISKPWNEYISIPLNKGYFSSENNICSLQIDSGEFLISEDGIYLFEIEDNSSSEDLFFDENEIYKPIKILNSSVYKYRNNFEDIVNNIEINSLKESIFYFVYCFETKNIKKVYDKIKELKTLEAYDISLLKSIYTIYRNRKYFINNCQEENKKVVREIIIMLMAMFGNKYNSFRILEDLIDIDETFIMDFFKCIKKHSFKVDREYIIPTEKRSILWDLDKEKSFMIETRSGRISKNILTNNIIDWLNIHSFKDILLHGEQCRSCRLLNNKGCLNKYLKGKCQGRTLNMSPKLIGSKDEYNKLFSNIDMTDRRKLNKLDSINLLEYFEDDGIKLFNKSYVEIVYTWSNENGAEVRNKIYDDIKEYISILNTYIRKEVVNTKFNKLYNSFLKRKDSSRKKLQYTNLLHRNSCIDYSIR</sequence>
<reference evidence="1 2" key="1">
    <citation type="submission" date="2009-06" db="EMBL/GenBank/DDBJ databases">
        <title>The draft genome of Clostridium carboxidivorans P7.</title>
        <authorList>
            <consortium name="US DOE Joint Genome Institute (JGI-PGF)"/>
            <person name="Lucas S."/>
            <person name="Copeland A."/>
            <person name="Lapidus A."/>
            <person name="Glavina del Rio T."/>
            <person name="Tice H."/>
            <person name="Bruce D."/>
            <person name="Goodwin L."/>
            <person name="Pitluck S."/>
            <person name="Larimer F."/>
            <person name="Land M.L."/>
            <person name="Hauser L."/>
            <person name="Hemme C.L."/>
        </authorList>
    </citation>
    <scope>NUCLEOTIDE SEQUENCE [LARGE SCALE GENOMIC DNA]</scope>
    <source>
        <strain evidence="1 2">P7</strain>
    </source>
</reference>
<comment type="caution">
    <text evidence="1">The sequence shown here is derived from an EMBL/GenBank/DDBJ whole genome shotgun (WGS) entry which is preliminary data.</text>
</comment>
<name>C6PTC8_9CLOT</name>
<protein>
    <submittedName>
        <fullName evidence="1">Uncharacterized protein</fullName>
    </submittedName>
</protein>
<dbReference type="Proteomes" id="UP000004198">
    <property type="component" value="Unassembled WGS sequence"/>
</dbReference>
<dbReference type="AlphaFoldDB" id="C6PTC8"/>
<evidence type="ECO:0000313" key="2">
    <source>
        <dbReference type="Proteomes" id="UP000004198"/>
    </source>
</evidence>
<organism evidence="1 2">
    <name type="scientific">Clostridium carboxidivorans P7</name>
    <dbReference type="NCBI Taxonomy" id="536227"/>
    <lineage>
        <taxon>Bacteria</taxon>
        <taxon>Bacillati</taxon>
        <taxon>Bacillota</taxon>
        <taxon>Clostridia</taxon>
        <taxon>Eubacteriales</taxon>
        <taxon>Clostridiaceae</taxon>
        <taxon>Clostridium</taxon>
    </lineage>
</organism>
<accession>C6PTC8</accession>
<keyword evidence="2" id="KW-1185">Reference proteome</keyword>
<evidence type="ECO:0000313" key="1">
    <source>
        <dbReference type="EMBL" id="EET87548.1"/>
    </source>
</evidence>
<dbReference type="RefSeq" id="WP_007060930.1">
    <property type="nucleotide sequence ID" value="NZ_ACVI01000028.1"/>
</dbReference>